<evidence type="ECO:0000313" key="2">
    <source>
        <dbReference type="Proteomes" id="UP000294200"/>
    </source>
</evidence>
<gene>
    <name evidence="1" type="ORF">BZM27_45395</name>
</gene>
<proteinExistence type="predicted"/>
<dbReference type="EMBL" id="MWML01000329">
    <property type="protein sequence ID" value="TCG03841.1"/>
    <property type="molecule type" value="Genomic_DNA"/>
</dbReference>
<evidence type="ECO:0000313" key="1">
    <source>
        <dbReference type="EMBL" id="TCG03841.1"/>
    </source>
</evidence>
<dbReference type="AlphaFoldDB" id="A0A4R0XD02"/>
<accession>A0A4R0XD02</accession>
<organism evidence="1 2">
    <name type="scientific">Paraburkholderia steynii</name>
    <dbReference type="NCBI Taxonomy" id="1245441"/>
    <lineage>
        <taxon>Bacteria</taxon>
        <taxon>Pseudomonadati</taxon>
        <taxon>Pseudomonadota</taxon>
        <taxon>Betaproteobacteria</taxon>
        <taxon>Burkholderiales</taxon>
        <taxon>Burkholderiaceae</taxon>
        <taxon>Paraburkholderia</taxon>
    </lineage>
</organism>
<keyword evidence="2" id="KW-1185">Reference proteome</keyword>
<protein>
    <submittedName>
        <fullName evidence="1">Uncharacterized protein</fullName>
    </submittedName>
</protein>
<dbReference type="Proteomes" id="UP000294200">
    <property type="component" value="Unassembled WGS sequence"/>
</dbReference>
<comment type="caution">
    <text evidence="1">The sequence shown here is derived from an EMBL/GenBank/DDBJ whole genome shotgun (WGS) entry which is preliminary data.</text>
</comment>
<sequence>MPGYVRYNNGTWPVSLTSMAQPDDAQVPSLALGVSPSSQLAGRLRVDVGIEVRRIERKHVGRELEAGDRCIRDGHLRLLQLLIGHLLRDAMKRLARKGGAGQARQAR</sequence>
<reference evidence="1 2" key="1">
    <citation type="submission" date="2017-02" db="EMBL/GenBank/DDBJ databases">
        <title>Paraburkholderia sophoroidis sp. nov. and Paraburkholderia steynii sp. nov. rhizobial symbionts of the fynbos legume Hypocalyptus sophoroides.</title>
        <authorList>
            <person name="Steenkamp E.T."/>
            <person name="Beukes C.W."/>
            <person name="Van Zyl E."/>
            <person name="Avontuur J."/>
            <person name="Chan W.Y."/>
            <person name="Hassen A."/>
            <person name="Palmer M."/>
            <person name="Mthombeni L."/>
            <person name="Phalane F."/>
            <person name="Sereme K."/>
            <person name="Venter S.N."/>
        </authorList>
    </citation>
    <scope>NUCLEOTIDE SEQUENCE [LARGE SCALE GENOMIC DNA]</scope>
    <source>
        <strain evidence="1 2">HC1.1ba</strain>
    </source>
</reference>
<name>A0A4R0XD02_9BURK</name>